<gene>
    <name evidence="3" type="ORF">BXY53_2346</name>
</gene>
<evidence type="ECO:0000313" key="3">
    <source>
        <dbReference type="EMBL" id="RIA47779.1"/>
    </source>
</evidence>
<feature type="region of interest" description="Disordered" evidence="2">
    <location>
        <begin position="60"/>
        <end position="111"/>
    </location>
</feature>
<reference evidence="3 4" key="1">
    <citation type="submission" date="2018-08" db="EMBL/GenBank/DDBJ databases">
        <title>Genomic Encyclopedia of Archaeal and Bacterial Type Strains, Phase II (KMG-II): from individual species to whole genera.</title>
        <authorList>
            <person name="Goeker M."/>
        </authorList>
    </citation>
    <scope>NUCLEOTIDE SEQUENCE [LARGE SCALE GENOMIC DNA]</scope>
    <source>
        <strain evidence="3 4">DSM 5002</strain>
    </source>
</reference>
<comment type="caution">
    <text evidence="3">The sequence shown here is derived from an EMBL/GenBank/DDBJ whole genome shotgun (WGS) entry which is preliminary data.</text>
</comment>
<dbReference type="NCBIfam" id="NF003707">
    <property type="entry name" value="PRK05325.1-2"/>
    <property type="match status" value="1"/>
</dbReference>
<feature type="region of interest" description="Disordered" evidence="2">
    <location>
        <begin position="143"/>
        <end position="164"/>
    </location>
</feature>
<feature type="compositionally biased region" description="Basic and acidic residues" evidence="2">
    <location>
        <begin position="60"/>
        <end position="92"/>
    </location>
</feature>
<dbReference type="RefSeq" id="WP_119062136.1">
    <property type="nucleotide sequence ID" value="NZ_QXDF01000002.1"/>
</dbReference>
<dbReference type="EMBL" id="QXDF01000002">
    <property type="protein sequence ID" value="RIA47779.1"/>
    <property type="molecule type" value="Genomic_DNA"/>
</dbReference>
<evidence type="ECO:0000256" key="1">
    <source>
        <dbReference type="HAMAP-Rule" id="MF_01232"/>
    </source>
</evidence>
<dbReference type="InterPro" id="IPR006698">
    <property type="entry name" value="UPF0229"/>
</dbReference>
<dbReference type="OrthoDB" id="9788289at2"/>
<evidence type="ECO:0000313" key="4">
    <source>
        <dbReference type="Proteomes" id="UP000266273"/>
    </source>
</evidence>
<dbReference type="PANTHER" id="PTHR30510">
    <property type="entry name" value="UPF0229 PROTEIN YEAH"/>
    <property type="match status" value="1"/>
</dbReference>
<feature type="compositionally biased region" description="Basic and acidic residues" evidence="2">
    <location>
        <begin position="1"/>
        <end position="11"/>
    </location>
</feature>
<dbReference type="HAMAP" id="MF_01232">
    <property type="entry name" value="UPF0229"/>
    <property type="match status" value="1"/>
</dbReference>
<name>A0A397PIQ8_9HYPH</name>
<dbReference type="AlphaFoldDB" id="A0A397PIQ8"/>
<dbReference type="Pfam" id="PF04285">
    <property type="entry name" value="DUF444"/>
    <property type="match status" value="1"/>
</dbReference>
<protein>
    <recommendedName>
        <fullName evidence="1">UPF0229 protein BXY53_2346</fullName>
    </recommendedName>
</protein>
<comment type="similarity">
    <text evidence="1">Belongs to the UPF0229 family.</text>
</comment>
<organism evidence="3 4">
    <name type="scientific">Dichotomicrobium thermohalophilum</name>
    <dbReference type="NCBI Taxonomy" id="933063"/>
    <lineage>
        <taxon>Bacteria</taxon>
        <taxon>Pseudomonadati</taxon>
        <taxon>Pseudomonadota</taxon>
        <taxon>Alphaproteobacteria</taxon>
        <taxon>Hyphomicrobiales</taxon>
        <taxon>Hyphomicrobiaceae</taxon>
        <taxon>Dichotomicrobium</taxon>
    </lineage>
</organism>
<sequence length="441" mass="50580">MANLRIIDRRQNPSGKSLGNRQRFMDRAREQLRKAIKENIRQRSISDTQSGETVVIPADGTHEPVFRHDSETGERSRVLPGNKEFRAGDRIPRPSGGAGRGGSEGSEEGEGEDAFAFTLSRDEFLDLLFEDLKLPDLVKKQLKSEETEKPKRAGLTTSGPANRLNLVRTARRSLVRRAALSRPKQDVIVQMERELERLEHEEITPADGRSAERRIAELREQLERARQKRARVPFIDPMDLRYNRLEHRPQPIAQAVMFCLMDVSASMDEDMKALAKRFFLLLHLFLERHYDNVEVVFIRHTQHAEEVDEQTFFEGRQTGGTVVSSALKEMLRIAQARYPLADYNIYVAQASDGDNVRSDIETCINLLEGRILPITQYMAYVEINPPMRGRRNIARRGESDLWHGYAELAERRPNLAMRRISEASDIFPVFRDLFKSEGQTS</sequence>
<proteinExistence type="inferred from homology"/>
<evidence type="ECO:0000256" key="2">
    <source>
        <dbReference type="SAM" id="MobiDB-lite"/>
    </source>
</evidence>
<accession>A0A397PIQ8</accession>
<dbReference type="NCBIfam" id="NF003708">
    <property type="entry name" value="PRK05325.1-3"/>
    <property type="match status" value="1"/>
</dbReference>
<dbReference type="Proteomes" id="UP000266273">
    <property type="component" value="Unassembled WGS sequence"/>
</dbReference>
<feature type="region of interest" description="Disordered" evidence="2">
    <location>
        <begin position="1"/>
        <end position="27"/>
    </location>
</feature>
<keyword evidence="4" id="KW-1185">Reference proteome</keyword>
<dbReference type="PANTHER" id="PTHR30510:SF2">
    <property type="entry name" value="UPF0229 PROTEIN YEAH"/>
    <property type="match status" value="1"/>
</dbReference>